<evidence type="ECO:0000313" key="2">
    <source>
        <dbReference type="Proteomes" id="UP001153719"/>
    </source>
</evidence>
<dbReference type="Proteomes" id="UP001153719">
    <property type="component" value="Chromosome"/>
</dbReference>
<sequence length="167" mass="19628">MNGRLVIVTFSTLITLFAGFAVILWDKVLQWAIDSLLPWVDQEIPTLAPIVRIAFTVVDKVGSPAYSKIKQSWQEVRQYLLKQVMQFEQESSDTWVRRVTSWLIPVLHSSDSFPKVKQRSETVEVDFYNLPDDVREAFLRREEKMTEWDITKIQDDKLEKDDLTYEN</sequence>
<dbReference type="KEGG" id="ppsu:NO713_03902"/>
<dbReference type="EMBL" id="LR882967">
    <property type="protein sequence ID" value="CAD5972255.1"/>
    <property type="molecule type" value="Genomic_DNA"/>
</dbReference>
<gene>
    <name evidence="1" type="ORF">NO713_03902</name>
</gene>
<organism evidence="1 2">
    <name type="scientific">Planktothrix pseudagardhii</name>
    <dbReference type="NCBI Taxonomy" id="132604"/>
    <lineage>
        <taxon>Bacteria</taxon>
        <taxon>Bacillati</taxon>
        <taxon>Cyanobacteriota</taxon>
        <taxon>Cyanophyceae</taxon>
        <taxon>Oscillatoriophycideae</taxon>
        <taxon>Oscillatoriales</taxon>
        <taxon>Microcoleaceae</taxon>
        <taxon>Planktothrix</taxon>
    </lineage>
</organism>
<evidence type="ECO:0000313" key="1">
    <source>
        <dbReference type="EMBL" id="CAD5972255.1"/>
    </source>
</evidence>
<proteinExistence type="predicted"/>
<dbReference type="RefSeq" id="WP_254174438.1">
    <property type="nucleotide sequence ID" value="NZ_LR882967.1"/>
</dbReference>
<keyword evidence="2" id="KW-1185">Reference proteome</keyword>
<protein>
    <submittedName>
        <fullName evidence="1">Uncharacterized protein</fullName>
    </submittedName>
</protein>
<reference evidence="1" key="1">
    <citation type="submission" date="2020-09" db="EMBL/GenBank/DDBJ databases">
        <authorList>
            <person name="Blom J."/>
        </authorList>
    </citation>
    <scope>NUCLEOTIDE SEQUENCE</scope>
    <source>
        <strain evidence="1">No.713</strain>
    </source>
</reference>
<accession>A0A9W4CVA3</accession>
<name>A0A9W4CVA3_9CYAN</name>
<dbReference type="AlphaFoldDB" id="A0A9W4CVA3"/>